<evidence type="ECO:0000313" key="1">
    <source>
        <dbReference type="EMBL" id="MBF1649699.1"/>
    </source>
</evidence>
<sequence length="95" mass="10570">MMEDIQQIIIQTVDTNTLQATGVNRFGNTIYVDLRIMVAGILCIPKVGENWIVQKVLGQNALFAKLPFQDQRLLLELKEGDTVIGRGESPTVIKS</sequence>
<reference evidence="1" key="1">
    <citation type="submission" date="2020-04" db="EMBL/GenBank/DDBJ databases">
        <title>Deep metagenomics examines the oral microbiome during advanced dental caries in children, revealing novel taxa and co-occurrences with host molecules.</title>
        <authorList>
            <person name="Baker J.L."/>
            <person name="Morton J.T."/>
            <person name="Dinis M."/>
            <person name="Alvarez R."/>
            <person name="Tran N.C."/>
            <person name="Knight R."/>
            <person name="Edlund A."/>
        </authorList>
    </citation>
    <scope>NUCLEOTIDE SEQUENCE</scope>
    <source>
        <strain evidence="1">JCVI_47_bin.4</strain>
    </source>
</reference>
<dbReference type="AlphaFoldDB" id="A0A930KK31"/>
<name>A0A930KK31_9MICC</name>
<dbReference type="Proteomes" id="UP000769484">
    <property type="component" value="Unassembled WGS sequence"/>
</dbReference>
<proteinExistence type="predicted"/>
<gene>
    <name evidence="1" type="ORF">HXO56_06360</name>
</gene>
<accession>A0A930KK31</accession>
<protein>
    <submittedName>
        <fullName evidence="1">Uncharacterized protein</fullName>
    </submittedName>
</protein>
<organism evidence="1 2">
    <name type="scientific">Rothia dentocariosa</name>
    <dbReference type="NCBI Taxonomy" id="2047"/>
    <lineage>
        <taxon>Bacteria</taxon>
        <taxon>Bacillati</taxon>
        <taxon>Actinomycetota</taxon>
        <taxon>Actinomycetes</taxon>
        <taxon>Micrococcales</taxon>
        <taxon>Micrococcaceae</taxon>
        <taxon>Rothia</taxon>
    </lineage>
</organism>
<comment type="caution">
    <text evidence="1">The sequence shown here is derived from an EMBL/GenBank/DDBJ whole genome shotgun (WGS) entry which is preliminary data.</text>
</comment>
<evidence type="ECO:0000313" key="2">
    <source>
        <dbReference type="Proteomes" id="UP000769484"/>
    </source>
</evidence>
<dbReference type="EMBL" id="JABZXJ010000021">
    <property type="protein sequence ID" value="MBF1649699.1"/>
    <property type="molecule type" value="Genomic_DNA"/>
</dbReference>